<reference evidence="2 3" key="1">
    <citation type="submission" date="2019-11" db="EMBL/GenBank/DDBJ databases">
        <title>Characterization of Elizabethkingia argenteiflava sp. nov., isolated from inner surface of Soybean Pods.</title>
        <authorList>
            <person name="Mo S."/>
        </authorList>
    </citation>
    <scope>NUCLEOTIDE SEQUENCE [LARGE SCALE GENOMIC DNA]</scope>
    <source>
        <strain evidence="2 3">YB22</strain>
    </source>
</reference>
<dbReference type="InterPro" id="IPR041700">
    <property type="entry name" value="OMP_b-brl_3"/>
</dbReference>
<dbReference type="Pfam" id="PF14905">
    <property type="entry name" value="OMP_b-brl_3"/>
    <property type="match status" value="1"/>
</dbReference>
<dbReference type="EMBL" id="JAAABJ010000086">
    <property type="protein sequence ID" value="NAW49921.1"/>
    <property type="molecule type" value="Genomic_DNA"/>
</dbReference>
<evidence type="ECO:0000313" key="3">
    <source>
        <dbReference type="Proteomes" id="UP000553459"/>
    </source>
</evidence>
<name>A0A845PSA5_9FLAO</name>
<dbReference type="Proteomes" id="UP000553459">
    <property type="component" value="Unassembled WGS sequence"/>
</dbReference>
<evidence type="ECO:0000313" key="2">
    <source>
        <dbReference type="EMBL" id="NAW49921.1"/>
    </source>
</evidence>
<dbReference type="AlphaFoldDB" id="A0A845PSA5"/>
<keyword evidence="3" id="KW-1185">Reference proteome</keyword>
<feature type="domain" description="Outer membrane protein beta-barrel" evidence="1">
    <location>
        <begin position="221"/>
        <end position="481"/>
    </location>
</feature>
<evidence type="ECO:0000259" key="1">
    <source>
        <dbReference type="Pfam" id="PF14905"/>
    </source>
</evidence>
<protein>
    <submittedName>
        <fullName evidence="2">Outer membrane beta-barrel protein</fullName>
    </submittedName>
</protein>
<dbReference type="SUPFAM" id="SSF56935">
    <property type="entry name" value="Porins"/>
    <property type="match status" value="1"/>
</dbReference>
<accession>A0A845PSA5</accession>
<proteinExistence type="predicted"/>
<comment type="caution">
    <text evidence="2">The sequence shown here is derived from an EMBL/GenBank/DDBJ whole genome shotgun (WGS) entry which is preliminary data.</text>
</comment>
<organism evidence="2 3">
    <name type="scientific">Elizabethkingia argenteiflava</name>
    <dbReference type="NCBI Taxonomy" id="2681556"/>
    <lineage>
        <taxon>Bacteria</taxon>
        <taxon>Pseudomonadati</taxon>
        <taxon>Bacteroidota</taxon>
        <taxon>Flavobacteriia</taxon>
        <taxon>Flavobacteriales</taxon>
        <taxon>Weeksellaceae</taxon>
        <taxon>Elizabethkingia</taxon>
    </lineage>
</organism>
<sequence>MQLRSIRPENVIRVEYYDIPPARWATRAEVVVNITTRNTESGYVYGVDLISALDTGYIDTSAYAGYTKGYNDFGLEYTLHLRDYDSKISRNKYEYPLQGLSYSSDEKIKTHTGYANQPFTLRYARALPDDYTFQVKTNFMLYNDFEKNNGLSDFIQGNTKTLDASLHRSSTDYINPSIDVYFSKNLGKKDDLSVNLVGTLYNTQIYQLDKEWVTDTDEAIFNNEMHLKARQNGFISEVAHTHNFGSTNLSSGYRISTNSVANTLENLEGYSQYTVDYREQYVYSELSGKNKKFMYRLGLGLLNIHNKSAENTVNQWSITPKLILSYPINHRQNIRFTSKYIPVSPSSDALSSNVIQLVPHIVKRGNPYLKPEQTWSNNLIYSLNNKYLDVNLKLSYTYKNKAINQLFVADPTGGYVLTYENARNYHQYALELAGSVKPFGNDYLTIKINIKPASESIKTGSGIVFRNKYIQNFFIISSTYKAFGIDYYLNFPAFSLTNSFLDKDENANHVVVKYRYKHWTFSGGIYYIGSPSKYATKSLAGSLLNYNAEVHIDNNKSMWVVGLSYDFAKGKKLEVKKKLDNQTAPAATF</sequence>
<gene>
    <name evidence="2" type="ORF">GNY06_00420</name>
</gene>